<evidence type="ECO:0000313" key="3">
    <source>
        <dbReference type="Proteomes" id="UP001187192"/>
    </source>
</evidence>
<name>A0AA88DF94_FICCA</name>
<organism evidence="2 3">
    <name type="scientific">Ficus carica</name>
    <name type="common">Common fig</name>
    <dbReference type="NCBI Taxonomy" id="3494"/>
    <lineage>
        <taxon>Eukaryota</taxon>
        <taxon>Viridiplantae</taxon>
        <taxon>Streptophyta</taxon>
        <taxon>Embryophyta</taxon>
        <taxon>Tracheophyta</taxon>
        <taxon>Spermatophyta</taxon>
        <taxon>Magnoliopsida</taxon>
        <taxon>eudicotyledons</taxon>
        <taxon>Gunneridae</taxon>
        <taxon>Pentapetalae</taxon>
        <taxon>rosids</taxon>
        <taxon>fabids</taxon>
        <taxon>Rosales</taxon>
        <taxon>Moraceae</taxon>
        <taxon>Ficeae</taxon>
        <taxon>Ficus</taxon>
    </lineage>
</organism>
<evidence type="ECO:0000256" key="1">
    <source>
        <dbReference type="SAM" id="MobiDB-lite"/>
    </source>
</evidence>
<dbReference type="EMBL" id="BTGU01000060">
    <property type="protein sequence ID" value="GMN55930.1"/>
    <property type="molecule type" value="Genomic_DNA"/>
</dbReference>
<comment type="caution">
    <text evidence="2">The sequence shown here is derived from an EMBL/GenBank/DDBJ whole genome shotgun (WGS) entry which is preliminary data.</text>
</comment>
<accession>A0AA88DF94</accession>
<keyword evidence="3" id="KW-1185">Reference proteome</keyword>
<sequence length="80" mass="8893">MPKISSTTPNINARTGTYLHDYSADVHLQKEKHLEVIGTLVECLPWTLRCLTLPSDPGVRVTQSGRLPSASSGDRLHIRR</sequence>
<reference evidence="2" key="1">
    <citation type="submission" date="2023-07" db="EMBL/GenBank/DDBJ databases">
        <title>draft genome sequence of fig (Ficus carica).</title>
        <authorList>
            <person name="Takahashi T."/>
            <person name="Nishimura K."/>
        </authorList>
    </citation>
    <scope>NUCLEOTIDE SEQUENCE</scope>
</reference>
<feature type="region of interest" description="Disordered" evidence="1">
    <location>
        <begin position="56"/>
        <end position="80"/>
    </location>
</feature>
<evidence type="ECO:0000313" key="2">
    <source>
        <dbReference type="EMBL" id="GMN55930.1"/>
    </source>
</evidence>
<dbReference type="AlphaFoldDB" id="A0AA88DF94"/>
<proteinExistence type="predicted"/>
<protein>
    <submittedName>
        <fullName evidence="2">Uncharacterized protein</fullName>
    </submittedName>
</protein>
<gene>
    <name evidence="2" type="ORF">TIFTF001_025056</name>
</gene>
<dbReference type="Proteomes" id="UP001187192">
    <property type="component" value="Unassembled WGS sequence"/>
</dbReference>
<feature type="compositionally biased region" description="Polar residues" evidence="1">
    <location>
        <begin position="61"/>
        <end position="72"/>
    </location>
</feature>